<dbReference type="AlphaFoldDB" id="A0A7D5R9E4"/>
<feature type="compositionally biased region" description="Basic residues" evidence="1">
    <location>
        <begin position="1"/>
        <end position="28"/>
    </location>
</feature>
<keyword evidence="3" id="KW-1185">Reference proteome</keyword>
<evidence type="ECO:0000313" key="2">
    <source>
        <dbReference type="EMBL" id="QLH03543.1"/>
    </source>
</evidence>
<feature type="region of interest" description="Disordered" evidence="1">
    <location>
        <begin position="1"/>
        <end position="32"/>
    </location>
</feature>
<organism evidence="2 3">
    <name type="scientific">Nitrosopumilus cobalaminigenes</name>
    <dbReference type="NCBI Taxonomy" id="1470066"/>
    <lineage>
        <taxon>Archaea</taxon>
        <taxon>Nitrososphaerota</taxon>
        <taxon>Nitrososphaeria</taxon>
        <taxon>Nitrosopumilales</taxon>
        <taxon>Nitrosopumilaceae</taxon>
        <taxon>Nitrosopumilus</taxon>
    </lineage>
</organism>
<dbReference type="Proteomes" id="UP000509771">
    <property type="component" value="Chromosome"/>
</dbReference>
<sequence>MAAKKKSTSKKTVKKTASKPKKQVKTSSKKPEFEKAWKDYNSALNGWKESLAQWQKATNETLMTYHDACQKALESDAEMLKKVSNSWEDTWQEIGPEYIKQQTKMMENIFKETNIESIKKFNVQWEKFLKTSGDDSIIAYQEAIKKFNQAWQSGQM</sequence>
<proteinExistence type="predicted"/>
<accession>A0A7D5R9E4</accession>
<dbReference type="RefSeq" id="WP_179360660.1">
    <property type="nucleotide sequence ID" value="NZ_CP026993.1"/>
</dbReference>
<protein>
    <submittedName>
        <fullName evidence="2">Uncharacterized protein</fullName>
    </submittedName>
</protein>
<dbReference type="EMBL" id="CP026993">
    <property type="protein sequence ID" value="QLH03543.1"/>
    <property type="molecule type" value="Genomic_DNA"/>
</dbReference>
<name>A0A7D5R9E4_9ARCH</name>
<gene>
    <name evidence="2" type="ORF">C5F47_08335</name>
</gene>
<dbReference type="GeneID" id="56060064"/>
<evidence type="ECO:0000256" key="1">
    <source>
        <dbReference type="SAM" id="MobiDB-lite"/>
    </source>
</evidence>
<dbReference type="OrthoDB" id="2682at2157"/>
<evidence type="ECO:0000313" key="3">
    <source>
        <dbReference type="Proteomes" id="UP000509771"/>
    </source>
</evidence>
<reference evidence="2 3" key="1">
    <citation type="submission" date="2018-02" db="EMBL/GenBank/DDBJ databases">
        <title>Complete genome of Nitrosopumilus cobalaminigenes HCA1.</title>
        <authorList>
            <person name="Qin W."/>
            <person name="Zheng Y."/>
            <person name="Stahl D.A."/>
        </authorList>
    </citation>
    <scope>NUCLEOTIDE SEQUENCE [LARGE SCALE GENOMIC DNA]</scope>
    <source>
        <strain evidence="2 3">HCA1</strain>
    </source>
</reference>
<dbReference type="KEGG" id="ncl:C5F47_08335"/>